<feature type="region of interest" description="Disordered" evidence="1">
    <location>
        <begin position="59"/>
        <end position="82"/>
    </location>
</feature>
<proteinExistence type="predicted"/>
<protein>
    <submittedName>
        <fullName evidence="3">Uncharacterized protein</fullName>
    </submittedName>
</protein>
<sequence>MDPVTVGAAVTVALSVVSGIVRIAQRRLAARVELARITETGLTDRTRCLTGSAVTPAGSRPGLGLAAHERCGGDRRGGRAQH</sequence>
<keyword evidence="4" id="KW-1185">Reference proteome</keyword>
<keyword evidence="2" id="KW-1133">Transmembrane helix</keyword>
<keyword evidence="2" id="KW-0472">Membrane</keyword>
<evidence type="ECO:0000256" key="1">
    <source>
        <dbReference type="SAM" id="MobiDB-lite"/>
    </source>
</evidence>
<evidence type="ECO:0000313" key="4">
    <source>
        <dbReference type="Proteomes" id="UP000540423"/>
    </source>
</evidence>
<dbReference type="AlphaFoldDB" id="A0A7X0HJZ6"/>
<reference evidence="3 4" key="1">
    <citation type="submission" date="2020-08" db="EMBL/GenBank/DDBJ databases">
        <title>Genomic Encyclopedia of Type Strains, Phase IV (KMG-IV): sequencing the most valuable type-strain genomes for metagenomic binning, comparative biology and taxonomic classification.</title>
        <authorList>
            <person name="Goeker M."/>
        </authorList>
    </citation>
    <scope>NUCLEOTIDE SEQUENCE [LARGE SCALE GENOMIC DNA]</scope>
    <source>
        <strain evidence="3 4">DSM 40141</strain>
    </source>
</reference>
<evidence type="ECO:0000313" key="3">
    <source>
        <dbReference type="EMBL" id="MBB6439056.1"/>
    </source>
</evidence>
<dbReference type="Proteomes" id="UP000540423">
    <property type="component" value="Unassembled WGS sequence"/>
</dbReference>
<gene>
    <name evidence="3" type="ORF">HNQ79_005568</name>
</gene>
<organism evidence="3 4">
    <name type="scientific">Streptomyces candidus</name>
    <dbReference type="NCBI Taxonomy" id="67283"/>
    <lineage>
        <taxon>Bacteria</taxon>
        <taxon>Bacillati</taxon>
        <taxon>Actinomycetota</taxon>
        <taxon>Actinomycetes</taxon>
        <taxon>Kitasatosporales</taxon>
        <taxon>Streptomycetaceae</taxon>
        <taxon>Streptomyces</taxon>
    </lineage>
</organism>
<accession>A0A7X0HJZ6</accession>
<evidence type="ECO:0000256" key="2">
    <source>
        <dbReference type="SAM" id="Phobius"/>
    </source>
</evidence>
<feature type="transmembrane region" description="Helical" evidence="2">
    <location>
        <begin position="6"/>
        <end position="24"/>
    </location>
</feature>
<keyword evidence="2" id="KW-0812">Transmembrane</keyword>
<name>A0A7X0HJZ6_9ACTN</name>
<dbReference type="EMBL" id="JACHEM010000017">
    <property type="protein sequence ID" value="MBB6439056.1"/>
    <property type="molecule type" value="Genomic_DNA"/>
</dbReference>
<comment type="caution">
    <text evidence="3">The sequence shown here is derived from an EMBL/GenBank/DDBJ whole genome shotgun (WGS) entry which is preliminary data.</text>
</comment>
<feature type="compositionally biased region" description="Basic and acidic residues" evidence="1">
    <location>
        <begin position="67"/>
        <end position="82"/>
    </location>
</feature>